<evidence type="ECO:0008006" key="3">
    <source>
        <dbReference type="Google" id="ProtNLM"/>
    </source>
</evidence>
<dbReference type="Proteomes" id="UP000345177">
    <property type="component" value="Segment"/>
</dbReference>
<evidence type="ECO:0000313" key="2">
    <source>
        <dbReference type="Proteomes" id="UP000345177"/>
    </source>
</evidence>
<evidence type="ECO:0000313" key="1">
    <source>
        <dbReference type="EMBL" id="QGF20904.1"/>
    </source>
</evidence>
<protein>
    <recommendedName>
        <fullName evidence="3">Head decoration protein</fullName>
    </recommendedName>
</protein>
<keyword evidence="2" id="KW-1185">Reference proteome</keyword>
<dbReference type="RefSeq" id="YP_010000087.1">
    <property type="nucleotide sequence ID" value="NC_053012.1"/>
</dbReference>
<reference evidence="1 2" key="1">
    <citation type="submission" date="2019-09" db="EMBL/GenBank/DDBJ databases">
        <title>Transcriptional response of Serratia to Siphovirus infection.</title>
        <authorList>
            <person name="Malone L.M."/>
            <person name="Fineran P.C."/>
        </authorList>
    </citation>
    <scope>NUCLEOTIDE SEQUENCE [LARGE SCALE GENOMIC DNA]</scope>
</reference>
<dbReference type="SUPFAM" id="SSF51274">
    <property type="entry name" value="Head decoration protein D (gpD, major capsid protein D)"/>
    <property type="match status" value="1"/>
</dbReference>
<accession>A0A5Q2F1Y4</accession>
<dbReference type="Gene3D" id="2.40.300.10">
    <property type="entry name" value="Head decoration protein D"/>
    <property type="match status" value="1"/>
</dbReference>
<dbReference type="KEGG" id="vg:62682727"/>
<proteinExistence type="predicted"/>
<sequence length="133" mass="14002">MPNTFVEPNDIAHRATGFGQIPIQLWAGEAPKVTQTFPPASGVAFDKYEVFAVDATGKAIKYDPSGTAPANKPVGFTAQAFAAGAKGVAGYIAGAPNHEVLKWPASLDTFAKRQAVFLGTPMFVGQLNRKPVV</sequence>
<organism evidence="1 2">
    <name type="scientific">Serratia phage JS26</name>
    <dbReference type="NCBI Taxonomy" id="2315217"/>
    <lineage>
        <taxon>Viruses</taxon>
        <taxon>Duplodnaviria</taxon>
        <taxon>Heunggongvirae</taxon>
        <taxon>Uroviricota</taxon>
        <taxon>Caudoviricetes</taxon>
        <taxon>Casjensviridae</taxon>
        <taxon>Dunedinvirus</taxon>
        <taxon>Dunedinvirus JS26</taxon>
    </lineage>
</organism>
<dbReference type="InterPro" id="IPR036630">
    <property type="entry name" value="Head_decoration_D_sf"/>
</dbReference>
<name>A0A5Q2F1Y4_9CAUD</name>
<dbReference type="GeneID" id="62682727"/>
<dbReference type="EMBL" id="MN505213">
    <property type="protein sequence ID" value="QGF20904.1"/>
    <property type="molecule type" value="Genomic_DNA"/>
</dbReference>